<dbReference type="InterPro" id="IPR001559">
    <property type="entry name" value="Phosphotriesterase"/>
</dbReference>
<dbReference type="Pfam" id="PF02126">
    <property type="entry name" value="PTE"/>
    <property type="match status" value="1"/>
</dbReference>
<organism evidence="1">
    <name type="scientific">marine sediment metagenome</name>
    <dbReference type="NCBI Taxonomy" id="412755"/>
    <lineage>
        <taxon>unclassified sequences</taxon>
        <taxon>metagenomes</taxon>
        <taxon>ecological metagenomes</taxon>
    </lineage>
</organism>
<dbReference type="InterPro" id="IPR032466">
    <property type="entry name" value="Metal_Hydrolase"/>
</dbReference>
<evidence type="ECO:0000313" key="1">
    <source>
        <dbReference type="EMBL" id="GAG83041.1"/>
    </source>
</evidence>
<dbReference type="SUPFAM" id="SSF51556">
    <property type="entry name" value="Metallo-dependent hydrolases"/>
    <property type="match status" value="1"/>
</dbReference>
<protein>
    <recommendedName>
        <fullName evidence="2">Phosphotriesterase-related protein</fullName>
    </recommendedName>
</protein>
<sequence length="46" mass="5281">YGGWGYAHLLREVVPLMKIYGISDEQINTMMVENPKRVLSFAPVKE</sequence>
<comment type="caution">
    <text evidence="1">The sequence shown here is derived from an EMBL/GenBank/DDBJ whole genome shotgun (WGS) entry which is preliminary data.</text>
</comment>
<dbReference type="AlphaFoldDB" id="X1CFN8"/>
<gene>
    <name evidence="1" type="ORF">S01H4_26215</name>
</gene>
<feature type="non-terminal residue" evidence="1">
    <location>
        <position position="1"/>
    </location>
</feature>
<evidence type="ECO:0008006" key="2">
    <source>
        <dbReference type="Google" id="ProtNLM"/>
    </source>
</evidence>
<dbReference type="GO" id="GO:0008270">
    <property type="term" value="F:zinc ion binding"/>
    <property type="evidence" value="ECO:0007669"/>
    <property type="project" value="InterPro"/>
</dbReference>
<accession>X1CFN8</accession>
<dbReference type="EMBL" id="BART01012603">
    <property type="protein sequence ID" value="GAG83041.1"/>
    <property type="molecule type" value="Genomic_DNA"/>
</dbReference>
<proteinExistence type="predicted"/>
<dbReference type="Gene3D" id="3.20.20.140">
    <property type="entry name" value="Metal-dependent hydrolases"/>
    <property type="match status" value="1"/>
</dbReference>
<name>X1CFN8_9ZZZZ</name>
<reference evidence="1" key="1">
    <citation type="journal article" date="2014" name="Front. Microbiol.">
        <title>High frequency of phylogenetically diverse reductive dehalogenase-homologous genes in deep subseafloor sedimentary metagenomes.</title>
        <authorList>
            <person name="Kawai M."/>
            <person name="Futagami T."/>
            <person name="Toyoda A."/>
            <person name="Takaki Y."/>
            <person name="Nishi S."/>
            <person name="Hori S."/>
            <person name="Arai W."/>
            <person name="Tsubouchi T."/>
            <person name="Morono Y."/>
            <person name="Uchiyama I."/>
            <person name="Ito T."/>
            <person name="Fujiyama A."/>
            <person name="Inagaki F."/>
            <person name="Takami H."/>
        </authorList>
    </citation>
    <scope>NUCLEOTIDE SEQUENCE</scope>
    <source>
        <strain evidence="1">Expedition CK06-06</strain>
    </source>
</reference>